<evidence type="ECO:0000259" key="6">
    <source>
        <dbReference type="Pfam" id="PF03275"/>
    </source>
</evidence>
<comment type="cofactor">
    <cofactor evidence="1">
        <name>FAD</name>
        <dbReference type="ChEBI" id="CHEBI:57692"/>
    </cofactor>
</comment>
<keyword evidence="4" id="KW-0274">FAD</keyword>
<name>A0A099UFL4_9HELI</name>
<dbReference type="PANTHER" id="PTHR21197">
    <property type="entry name" value="UDP-GALACTOPYRANOSE MUTASE"/>
    <property type="match status" value="1"/>
</dbReference>
<accession>A0A099UFL4</accession>
<evidence type="ECO:0000313" key="10">
    <source>
        <dbReference type="Proteomes" id="UP000064525"/>
    </source>
</evidence>
<evidence type="ECO:0000313" key="7">
    <source>
        <dbReference type="EMBL" id="CUU39571.1"/>
    </source>
</evidence>
<proteinExistence type="inferred from homology"/>
<reference evidence="10" key="2">
    <citation type="submission" date="2015-11" db="EMBL/GenBank/DDBJ databases">
        <authorList>
            <person name="Anvar S.Y."/>
        </authorList>
    </citation>
    <scope>NUCLEOTIDE SEQUENCE [LARGE SCALE GENOMIC DNA]</scope>
</reference>
<dbReference type="InterPro" id="IPR004379">
    <property type="entry name" value="UDP-GALP_mutase"/>
</dbReference>
<comment type="similarity">
    <text evidence="2">Belongs to the UDP-galactopyranose/dTDP-fucopyranose mutase family.</text>
</comment>
<evidence type="ECO:0000256" key="4">
    <source>
        <dbReference type="ARBA" id="ARBA00022827"/>
    </source>
</evidence>
<organism evidence="7 10">
    <name type="scientific">Helicobacter typhlonius</name>
    <dbReference type="NCBI Taxonomy" id="76936"/>
    <lineage>
        <taxon>Bacteria</taxon>
        <taxon>Pseudomonadati</taxon>
        <taxon>Campylobacterota</taxon>
        <taxon>Epsilonproteobacteria</taxon>
        <taxon>Campylobacterales</taxon>
        <taxon>Helicobacteraceae</taxon>
        <taxon>Helicobacter</taxon>
    </lineage>
</organism>
<dbReference type="NCBIfam" id="TIGR00031">
    <property type="entry name" value="UDP-GALP_mutase"/>
    <property type="match status" value="1"/>
</dbReference>
<dbReference type="EMBL" id="LN907858">
    <property type="protein sequence ID" value="CUU39571.1"/>
    <property type="molecule type" value="Genomic_DNA"/>
</dbReference>
<keyword evidence="5 7" id="KW-0413">Isomerase</keyword>
<dbReference type="SUPFAM" id="SSF54373">
    <property type="entry name" value="FAD-linked reductases, C-terminal domain"/>
    <property type="match status" value="1"/>
</dbReference>
<evidence type="ECO:0000256" key="3">
    <source>
        <dbReference type="ARBA" id="ARBA00022630"/>
    </source>
</evidence>
<evidence type="ECO:0000256" key="5">
    <source>
        <dbReference type="ARBA" id="ARBA00023235"/>
    </source>
</evidence>
<dbReference type="Gene3D" id="3.40.50.720">
    <property type="entry name" value="NAD(P)-binding Rossmann-like Domain"/>
    <property type="match status" value="3"/>
</dbReference>
<evidence type="ECO:0000256" key="1">
    <source>
        <dbReference type="ARBA" id="ARBA00001974"/>
    </source>
</evidence>
<dbReference type="STRING" id="76936.BN2458_PEG0685"/>
<dbReference type="GO" id="GO:0005829">
    <property type="term" value="C:cytosol"/>
    <property type="evidence" value="ECO:0007669"/>
    <property type="project" value="TreeGrafter"/>
</dbReference>
<dbReference type="EMBL" id="JRPF02000010">
    <property type="protein sequence ID" value="TLD78079.1"/>
    <property type="molecule type" value="Genomic_DNA"/>
</dbReference>
<gene>
    <name evidence="8" type="primary">glf</name>
    <name evidence="7" type="ORF">BN2458_PEG0685</name>
    <name evidence="8" type="ORF">LS75_007765</name>
</gene>
<keyword evidence="3" id="KW-0285">Flavoprotein</keyword>
<evidence type="ECO:0000256" key="2">
    <source>
        <dbReference type="ARBA" id="ARBA00009321"/>
    </source>
</evidence>
<dbReference type="PANTHER" id="PTHR21197:SF0">
    <property type="entry name" value="UDP-GALACTOPYRANOSE MUTASE"/>
    <property type="match status" value="1"/>
</dbReference>
<protein>
    <submittedName>
        <fullName evidence="7">UDP-galactopyranose mutase</fullName>
        <ecNumber evidence="7">5.4.99.9</ecNumber>
    </submittedName>
</protein>
<keyword evidence="9" id="KW-1185">Reference proteome</keyword>
<dbReference type="Proteomes" id="UP000064525">
    <property type="component" value="Chromosome I"/>
</dbReference>
<reference evidence="8 9" key="1">
    <citation type="journal article" date="2014" name="Genome Announc.">
        <title>Draft genome sequences of eight enterohepatic helicobacter species isolated from both laboratory and wild rodents.</title>
        <authorList>
            <person name="Sheh A."/>
            <person name="Shen Z."/>
            <person name="Fox J.G."/>
        </authorList>
    </citation>
    <scope>NUCLEOTIDE SEQUENCE [LARGE SCALE GENOMIC DNA]</scope>
    <source>
        <strain evidence="8 9">MIT 98-6810</strain>
    </source>
</reference>
<feature type="domain" description="UDP-galactopyranose mutase C-terminal" evidence="6">
    <location>
        <begin position="149"/>
        <end position="348"/>
    </location>
</feature>
<dbReference type="Pfam" id="PF03275">
    <property type="entry name" value="GLF"/>
    <property type="match status" value="1"/>
</dbReference>
<dbReference type="EC" id="5.4.99.9" evidence="7"/>
<dbReference type="KEGG" id="hty:BN2458_PEG0685"/>
<evidence type="ECO:0000313" key="9">
    <source>
        <dbReference type="Proteomes" id="UP000029925"/>
    </source>
</evidence>
<dbReference type="PATRIC" id="fig|76936.10.peg.670"/>
<dbReference type="GO" id="GO:0050660">
    <property type="term" value="F:flavin adenine dinucleotide binding"/>
    <property type="evidence" value="ECO:0007669"/>
    <property type="project" value="TreeGrafter"/>
</dbReference>
<reference evidence="7" key="3">
    <citation type="submission" date="2015-11" db="EMBL/GenBank/DDBJ databases">
        <authorList>
            <person name="Zhang Y."/>
            <person name="Guo Z."/>
        </authorList>
    </citation>
    <scope>NUCLEOTIDE SEQUENCE</scope>
    <source>
        <strain evidence="7">1</strain>
    </source>
</reference>
<dbReference type="RefSeq" id="WP_034342463.1">
    <property type="nucleotide sequence ID" value="NZ_CAOMJD010000030.1"/>
</dbReference>
<sequence>MKVKNCIVGAGLAGLTLAERLANVRGESVLLIERRNHIGGNAYDYNDEGILVHKYGTHIFHTNDKKVWHYLNKFSRFYPYMHEVKAFVDGQFVPVPFNLNSLYMAFPAKIAQDIESTLLDKFTYGSKVSILELQKVPELKFLSDFIYEKIFLHYTLKQWQCAPQELDSSVFERVPISISRDNRYFQDTFQGIPMEGYTKMCEKMIENPLIHLKLDCDYKDIADSIECDRIFYSGAIDEFFNYELGELPYRSLHFDFVRFERKHFQSGAVINYPNNYDYTRIGEYKYFLNSKTPHSIVSFEYPKAWSKGDERYYPVPNEANQALYEAYARKAKELKNVHFIGRLGEYRYYDMDKVIGRTLDFFKDLES</sequence>
<dbReference type="GeneID" id="78150967"/>
<dbReference type="OrthoDB" id="9769600at2"/>
<dbReference type="GO" id="GO:0008767">
    <property type="term" value="F:UDP-galactopyranose mutase activity"/>
    <property type="evidence" value="ECO:0007669"/>
    <property type="project" value="UniProtKB-EC"/>
</dbReference>
<dbReference type="Pfam" id="PF13450">
    <property type="entry name" value="NAD_binding_8"/>
    <property type="match status" value="1"/>
</dbReference>
<dbReference type="Proteomes" id="UP000029925">
    <property type="component" value="Unassembled WGS sequence"/>
</dbReference>
<dbReference type="InterPro" id="IPR015899">
    <property type="entry name" value="UDP-GalPyranose_mutase_C"/>
</dbReference>
<dbReference type="AlphaFoldDB" id="A0A099UFL4"/>
<evidence type="ECO:0000313" key="8">
    <source>
        <dbReference type="EMBL" id="TLD78079.1"/>
    </source>
</evidence>
<dbReference type="SUPFAM" id="SSF51971">
    <property type="entry name" value="Nucleotide-binding domain"/>
    <property type="match status" value="1"/>
</dbReference>